<evidence type="ECO:0000313" key="2">
    <source>
        <dbReference type="EMBL" id="DAE09838.1"/>
    </source>
</evidence>
<reference evidence="2" key="1">
    <citation type="journal article" date="2021" name="Proc. Natl. Acad. Sci. U.S.A.">
        <title>A Catalog of Tens of Thousands of Viruses from Human Metagenomes Reveals Hidden Associations with Chronic Diseases.</title>
        <authorList>
            <person name="Tisza M.J."/>
            <person name="Buck C.B."/>
        </authorList>
    </citation>
    <scope>NUCLEOTIDE SEQUENCE</scope>
    <source>
        <strain evidence="2">Ctdjo3</strain>
    </source>
</reference>
<name>A0A8S5PS03_9CAUD</name>
<protein>
    <submittedName>
        <fullName evidence="2">Uncharacterized protein</fullName>
    </submittedName>
</protein>
<dbReference type="EMBL" id="BK015495">
    <property type="protein sequence ID" value="DAE09838.1"/>
    <property type="molecule type" value="Genomic_DNA"/>
</dbReference>
<feature type="compositionally biased region" description="Polar residues" evidence="1">
    <location>
        <begin position="139"/>
        <end position="155"/>
    </location>
</feature>
<sequence length="173" mass="19125">MAYTVLKPINIGGKRRIIGEVLNDSDVAAGRVYSLVKSGYISELKTIPEEGIDVAELKQLTINIPINDGVFDIEVALDDAVEVFTILQSRVEEATERIKKIEKEEVLILIDATDSRKSVKAAAVEQAKKITQKIEDNGENNSSMESDVQENLSETETPKETDSDESEKQEGEE</sequence>
<feature type="compositionally biased region" description="Basic and acidic residues" evidence="1">
    <location>
        <begin position="156"/>
        <end position="173"/>
    </location>
</feature>
<proteinExistence type="predicted"/>
<feature type="region of interest" description="Disordered" evidence="1">
    <location>
        <begin position="130"/>
        <end position="173"/>
    </location>
</feature>
<accession>A0A8S5PS03</accession>
<organism evidence="2">
    <name type="scientific">Siphoviridae sp. ctdjo3</name>
    <dbReference type="NCBI Taxonomy" id="2825583"/>
    <lineage>
        <taxon>Viruses</taxon>
        <taxon>Duplodnaviria</taxon>
        <taxon>Heunggongvirae</taxon>
        <taxon>Uroviricota</taxon>
        <taxon>Caudoviricetes</taxon>
    </lineage>
</organism>
<evidence type="ECO:0000256" key="1">
    <source>
        <dbReference type="SAM" id="MobiDB-lite"/>
    </source>
</evidence>